<name>A0A5C2H6E6_9BACT</name>
<dbReference type="Proteomes" id="UP000322726">
    <property type="component" value="Chromosome"/>
</dbReference>
<organism evidence="7 8">
    <name type="scientific">Malaciobacter pacificus</name>
    <dbReference type="NCBI Taxonomy" id="1080223"/>
    <lineage>
        <taxon>Bacteria</taxon>
        <taxon>Pseudomonadati</taxon>
        <taxon>Campylobacterota</taxon>
        <taxon>Epsilonproteobacteria</taxon>
        <taxon>Campylobacterales</taxon>
        <taxon>Arcobacteraceae</taxon>
        <taxon>Malaciobacter</taxon>
    </lineage>
</organism>
<dbReference type="EMBL" id="CP035928">
    <property type="protein sequence ID" value="QEP34527.1"/>
    <property type="molecule type" value="Genomic_DNA"/>
</dbReference>
<sequence length="421" mass="48940">MLRFAPSQTEDLSINKLRVAIYNYILSKQLNEDLVIRIDDYKKEKVIEGMDKKILELINLFSIEYKGVVYQSESLKYHQKLAMQLMGQKKAFSCFCSDEKLQELKEKAENKGKVFSYDDFCEKLSDETVLNTNAPFTVRMSKPKEDIKFTDALNGEISYKPYEVDAFHILTHDKTPTYNYSCAADDMIMNISTILRDEEHLLNTARQIHIRNSLGYDKEINYIHLPSLNTNLTVQELIDDGFLPSAIANYLVLLANNTPKEIFTLEEAIEWFKIENLSKESVDFDIEKLKEINRKHLETIEDMRLSKILGFADSDIGKLAKLYLNECSTIKEIKNKIDTIFSEKTPLNGFEDEYNKIKEAFKDAPFFNDYNDLEKYLSEKTKLQEDKLLKPLAYILTGNEDTLRLNEVYSLIKNYIGEIVK</sequence>
<dbReference type="AlphaFoldDB" id="A0A5C2H6E6"/>
<evidence type="ECO:0000256" key="1">
    <source>
        <dbReference type="ARBA" id="ARBA00007894"/>
    </source>
</evidence>
<dbReference type="InterPro" id="IPR014729">
    <property type="entry name" value="Rossmann-like_a/b/a_fold"/>
</dbReference>
<dbReference type="Pfam" id="PF00749">
    <property type="entry name" value="tRNA-synt_1c"/>
    <property type="match status" value="1"/>
</dbReference>
<accession>A0A5C2H6E6</accession>
<dbReference type="Gene3D" id="3.90.800.10">
    <property type="entry name" value="Glutamyl-tRNA Synthetase, Domain 3"/>
    <property type="match status" value="1"/>
</dbReference>
<dbReference type="GO" id="GO:0005524">
    <property type="term" value="F:ATP binding"/>
    <property type="evidence" value="ECO:0007669"/>
    <property type="project" value="UniProtKB-KW"/>
</dbReference>
<dbReference type="PRINTS" id="PR00987">
    <property type="entry name" value="TRNASYNTHGLU"/>
</dbReference>
<evidence type="ECO:0000256" key="2">
    <source>
        <dbReference type="ARBA" id="ARBA00022598"/>
    </source>
</evidence>
<gene>
    <name evidence="7" type="primary">gltX2</name>
    <name evidence="7" type="ORF">APAC_1418</name>
</gene>
<evidence type="ECO:0000256" key="6">
    <source>
        <dbReference type="ARBA" id="ARBA00023146"/>
    </source>
</evidence>
<comment type="similarity">
    <text evidence="1">Belongs to the class-I aminoacyl-tRNA synthetase family. Glutamate--tRNA ligase type 1 subfamily.</text>
</comment>
<dbReference type="InterPro" id="IPR000924">
    <property type="entry name" value="Glu/Gln-tRNA-synth"/>
</dbReference>
<dbReference type="GO" id="GO:0000049">
    <property type="term" value="F:tRNA binding"/>
    <property type="evidence" value="ECO:0007669"/>
    <property type="project" value="InterPro"/>
</dbReference>
<dbReference type="PANTHER" id="PTHR43311">
    <property type="entry name" value="GLUTAMATE--TRNA LIGASE"/>
    <property type="match status" value="1"/>
</dbReference>
<dbReference type="PANTHER" id="PTHR43311:SF2">
    <property type="entry name" value="GLUTAMATE--TRNA LIGASE, MITOCHONDRIAL-RELATED"/>
    <property type="match status" value="1"/>
</dbReference>
<dbReference type="EC" id="6.1.1.17" evidence="7"/>
<evidence type="ECO:0000256" key="3">
    <source>
        <dbReference type="ARBA" id="ARBA00022741"/>
    </source>
</evidence>
<dbReference type="SUPFAM" id="SSF48163">
    <property type="entry name" value="An anticodon-binding domain of class I aminoacyl-tRNA synthetases"/>
    <property type="match status" value="1"/>
</dbReference>
<reference evidence="7 8" key="3">
    <citation type="submission" date="2019-09" db="EMBL/GenBank/DDBJ databases">
        <title>Taxonomic note: a critical rebuttal of the proposed division of the genus Arcobacter into six genera, emended descriptions of Arcobacter anaerophilus and the genus Arcobacter, and an assessment of genus-level boundaries for Epsilonproteobacteria using in silico genomic comparator tools.</title>
        <authorList>
            <person name="On S.L.W."/>
            <person name="Miller W.G."/>
            <person name="Biggs P."/>
            <person name="Cornelius A."/>
            <person name="Vandamme P."/>
        </authorList>
    </citation>
    <scope>NUCLEOTIDE SEQUENCE [LARGE SCALE GENOMIC DNA]</scope>
    <source>
        <strain evidence="7 8">LMG 26638</strain>
    </source>
</reference>
<keyword evidence="8" id="KW-1185">Reference proteome</keyword>
<evidence type="ECO:0000256" key="5">
    <source>
        <dbReference type="ARBA" id="ARBA00022917"/>
    </source>
</evidence>
<dbReference type="Gene3D" id="3.40.50.620">
    <property type="entry name" value="HUPs"/>
    <property type="match status" value="1"/>
</dbReference>
<evidence type="ECO:0000256" key="4">
    <source>
        <dbReference type="ARBA" id="ARBA00022840"/>
    </source>
</evidence>
<keyword evidence="3" id="KW-0547">Nucleotide-binding</keyword>
<keyword evidence="4" id="KW-0067">ATP-binding</keyword>
<dbReference type="InterPro" id="IPR004527">
    <property type="entry name" value="Glu-tRNA-ligase_bac/mito"/>
</dbReference>
<dbReference type="NCBIfam" id="TIGR00464">
    <property type="entry name" value="gltX_bact"/>
    <property type="match status" value="1"/>
</dbReference>
<dbReference type="InterPro" id="IPR008925">
    <property type="entry name" value="aa_tRNA-synth_I_cd-bd_sf"/>
</dbReference>
<dbReference type="KEGG" id="apai:APAC_1418"/>
<dbReference type="OrthoDB" id="9807503at2"/>
<dbReference type="InterPro" id="IPR049940">
    <property type="entry name" value="GluQ/Sye"/>
</dbReference>
<dbReference type="Gene3D" id="1.10.1160.10">
    <property type="entry name" value="Glutamyl-trna Synthetase, Domain 2"/>
    <property type="match status" value="1"/>
</dbReference>
<protein>
    <submittedName>
        <fullName evidence="7">Glutamyl-tRNA synthetase</fullName>
        <ecNumber evidence="7">6.1.1.17</ecNumber>
    </submittedName>
</protein>
<dbReference type="GO" id="GO:0005829">
    <property type="term" value="C:cytosol"/>
    <property type="evidence" value="ECO:0007669"/>
    <property type="project" value="TreeGrafter"/>
</dbReference>
<dbReference type="InterPro" id="IPR020061">
    <property type="entry name" value="Glu_tRNA_lig_a-bdl"/>
</dbReference>
<dbReference type="RefSeq" id="WP_130233459.1">
    <property type="nucleotide sequence ID" value="NZ_BMEF01000003.1"/>
</dbReference>
<keyword evidence="2 7" id="KW-0436">Ligase</keyword>
<dbReference type="SUPFAM" id="SSF52374">
    <property type="entry name" value="Nucleotidylyl transferase"/>
    <property type="match status" value="1"/>
</dbReference>
<evidence type="ECO:0000313" key="7">
    <source>
        <dbReference type="EMBL" id="QEP34527.1"/>
    </source>
</evidence>
<reference evidence="7 8" key="1">
    <citation type="submission" date="2019-09" db="EMBL/GenBank/DDBJ databases">
        <title>Complete genome sequencing of four Arcobacter species reveals a diverse suite of mobile elements.</title>
        <authorList>
            <person name="Miller W.G."/>
            <person name="Yee E."/>
            <person name="Bono J.L."/>
        </authorList>
    </citation>
    <scope>NUCLEOTIDE SEQUENCE [LARGE SCALE GENOMIC DNA]</scope>
    <source>
        <strain evidence="7 8">LMG 26638</strain>
    </source>
</reference>
<dbReference type="GO" id="GO:0004818">
    <property type="term" value="F:glutamate-tRNA ligase activity"/>
    <property type="evidence" value="ECO:0007669"/>
    <property type="project" value="UniProtKB-EC"/>
</dbReference>
<keyword evidence="6 7" id="KW-0030">Aminoacyl-tRNA synthetase</keyword>
<dbReference type="InterPro" id="IPR020058">
    <property type="entry name" value="Glu/Gln-tRNA-synth_Ib_cat-dom"/>
</dbReference>
<keyword evidence="5" id="KW-0648">Protein biosynthesis</keyword>
<reference evidence="8" key="2">
    <citation type="submission" date="2019-09" db="EMBL/GenBank/DDBJ databases">
        <title>Complete genome sequencing of four Arcobacter species reveals a diverse suite of mobile elements.</title>
        <authorList>
            <person name="On S.L.W."/>
            <person name="Miller W.G."/>
            <person name="Biggs P."/>
            <person name="Cornelius A."/>
            <person name="Vandamme P."/>
        </authorList>
    </citation>
    <scope>NUCLEOTIDE SEQUENCE [LARGE SCALE GENOMIC DNA]</scope>
    <source>
        <strain evidence="8">LMG 26638</strain>
    </source>
</reference>
<evidence type="ECO:0000313" key="8">
    <source>
        <dbReference type="Proteomes" id="UP000322726"/>
    </source>
</evidence>
<proteinExistence type="inferred from homology"/>
<dbReference type="GO" id="GO:0006424">
    <property type="term" value="P:glutamyl-tRNA aminoacylation"/>
    <property type="evidence" value="ECO:0007669"/>
    <property type="project" value="InterPro"/>
</dbReference>